<evidence type="ECO:0000313" key="1">
    <source>
        <dbReference type="EMBL" id="CAI9289762.1"/>
    </source>
</evidence>
<accession>A0AA35ZDJ0</accession>
<evidence type="ECO:0000313" key="2">
    <source>
        <dbReference type="Proteomes" id="UP001177003"/>
    </source>
</evidence>
<dbReference type="EMBL" id="OX465082">
    <property type="protein sequence ID" value="CAI9289762.1"/>
    <property type="molecule type" value="Genomic_DNA"/>
</dbReference>
<dbReference type="Proteomes" id="UP001177003">
    <property type="component" value="Chromosome 6"/>
</dbReference>
<reference evidence="1" key="1">
    <citation type="submission" date="2023-04" db="EMBL/GenBank/DDBJ databases">
        <authorList>
            <person name="Vijverberg K."/>
            <person name="Xiong W."/>
            <person name="Schranz E."/>
        </authorList>
    </citation>
    <scope>NUCLEOTIDE SEQUENCE</scope>
</reference>
<sequence>MTPKAFKFHSFVIVANVPSTDKGADHLLFSFYLKHMKPQYKTLSASKIIVVEVIGPIKIDNFPKAKFKVVREVRAHYRSPQADDCFVYSTGGKMDMEIANVLQRNPSVLPKEVSEGFEKLKLGKIYKEGLYVVLKAREGNDADFHKACFFLPKKHLYTTSF</sequence>
<gene>
    <name evidence="1" type="ORF">LSALG_LOCUS28986</name>
</gene>
<name>A0AA35ZDJ0_LACSI</name>
<keyword evidence="2" id="KW-1185">Reference proteome</keyword>
<proteinExistence type="predicted"/>
<dbReference type="AlphaFoldDB" id="A0AA35ZDJ0"/>
<organism evidence="1 2">
    <name type="scientific">Lactuca saligna</name>
    <name type="common">Willowleaf lettuce</name>
    <dbReference type="NCBI Taxonomy" id="75948"/>
    <lineage>
        <taxon>Eukaryota</taxon>
        <taxon>Viridiplantae</taxon>
        <taxon>Streptophyta</taxon>
        <taxon>Embryophyta</taxon>
        <taxon>Tracheophyta</taxon>
        <taxon>Spermatophyta</taxon>
        <taxon>Magnoliopsida</taxon>
        <taxon>eudicotyledons</taxon>
        <taxon>Gunneridae</taxon>
        <taxon>Pentapetalae</taxon>
        <taxon>asterids</taxon>
        <taxon>campanulids</taxon>
        <taxon>Asterales</taxon>
        <taxon>Asteraceae</taxon>
        <taxon>Cichorioideae</taxon>
        <taxon>Cichorieae</taxon>
        <taxon>Lactucinae</taxon>
        <taxon>Lactuca</taxon>
    </lineage>
</organism>
<protein>
    <submittedName>
        <fullName evidence="1">Uncharacterized protein</fullName>
    </submittedName>
</protein>